<evidence type="ECO:0000259" key="3">
    <source>
        <dbReference type="Pfam" id="PF00892"/>
    </source>
</evidence>
<dbReference type="Pfam" id="PF00892">
    <property type="entry name" value="EamA"/>
    <property type="match status" value="2"/>
</dbReference>
<feature type="transmembrane region" description="Helical" evidence="2">
    <location>
        <begin position="134"/>
        <end position="153"/>
    </location>
</feature>
<keyword evidence="2" id="KW-1133">Transmembrane helix</keyword>
<dbReference type="EMBL" id="BAABBB010000004">
    <property type="protein sequence ID" value="GAA3522320.1"/>
    <property type="molecule type" value="Genomic_DNA"/>
</dbReference>
<evidence type="ECO:0000313" key="5">
    <source>
        <dbReference type="Proteomes" id="UP001500301"/>
    </source>
</evidence>
<accession>A0ABP6UWF9</accession>
<protein>
    <submittedName>
        <fullName evidence="4">EamA family transporter</fullName>
    </submittedName>
</protein>
<evidence type="ECO:0000256" key="1">
    <source>
        <dbReference type="ARBA" id="ARBA00007362"/>
    </source>
</evidence>
<dbReference type="PANTHER" id="PTHR22911">
    <property type="entry name" value="ACYL-MALONYL CONDENSING ENZYME-RELATED"/>
    <property type="match status" value="1"/>
</dbReference>
<organism evidence="4 5">
    <name type="scientific">Nocardioides daeguensis</name>
    <dbReference type="NCBI Taxonomy" id="908359"/>
    <lineage>
        <taxon>Bacteria</taxon>
        <taxon>Bacillati</taxon>
        <taxon>Actinomycetota</taxon>
        <taxon>Actinomycetes</taxon>
        <taxon>Propionibacteriales</taxon>
        <taxon>Nocardioidaceae</taxon>
        <taxon>Nocardioides</taxon>
    </lineage>
</organism>
<dbReference type="PANTHER" id="PTHR22911:SF79">
    <property type="entry name" value="MOBA-LIKE NTP TRANSFERASE DOMAIN-CONTAINING PROTEIN"/>
    <property type="match status" value="1"/>
</dbReference>
<dbReference type="InterPro" id="IPR000620">
    <property type="entry name" value="EamA_dom"/>
</dbReference>
<feature type="transmembrane region" description="Helical" evidence="2">
    <location>
        <begin position="188"/>
        <end position="214"/>
    </location>
</feature>
<dbReference type="InterPro" id="IPR037185">
    <property type="entry name" value="EmrE-like"/>
</dbReference>
<evidence type="ECO:0000313" key="4">
    <source>
        <dbReference type="EMBL" id="GAA3522320.1"/>
    </source>
</evidence>
<dbReference type="SUPFAM" id="SSF103481">
    <property type="entry name" value="Multidrug resistance efflux transporter EmrE"/>
    <property type="match status" value="2"/>
</dbReference>
<feature type="transmembrane region" description="Helical" evidence="2">
    <location>
        <begin position="159"/>
        <end position="176"/>
    </location>
</feature>
<feature type="domain" description="EamA" evidence="3">
    <location>
        <begin position="159"/>
        <end position="300"/>
    </location>
</feature>
<dbReference type="Proteomes" id="UP001500301">
    <property type="component" value="Unassembled WGS sequence"/>
</dbReference>
<feature type="transmembrane region" description="Helical" evidence="2">
    <location>
        <begin position="258"/>
        <end position="278"/>
    </location>
</feature>
<keyword evidence="2" id="KW-0812">Transmembrane</keyword>
<gene>
    <name evidence="4" type="ORF">GCM10022263_08000</name>
</gene>
<comment type="similarity">
    <text evidence="1">Belongs to the EamA transporter family.</text>
</comment>
<feature type="transmembrane region" description="Helical" evidence="2">
    <location>
        <begin position="78"/>
        <end position="96"/>
    </location>
</feature>
<feature type="transmembrane region" description="Helical" evidence="2">
    <location>
        <begin position="226"/>
        <end position="246"/>
    </location>
</feature>
<keyword evidence="5" id="KW-1185">Reference proteome</keyword>
<name>A0ABP6UWF9_9ACTN</name>
<evidence type="ECO:0000256" key="2">
    <source>
        <dbReference type="SAM" id="Phobius"/>
    </source>
</evidence>
<keyword evidence="2" id="KW-0472">Membrane</keyword>
<comment type="caution">
    <text evidence="4">The sequence shown here is derived from an EMBL/GenBank/DDBJ whole genome shotgun (WGS) entry which is preliminary data.</text>
</comment>
<reference evidence="5" key="1">
    <citation type="journal article" date="2019" name="Int. J. Syst. Evol. Microbiol.">
        <title>The Global Catalogue of Microorganisms (GCM) 10K type strain sequencing project: providing services to taxonomists for standard genome sequencing and annotation.</title>
        <authorList>
            <consortium name="The Broad Institute Genomics Platform"/>
            <consortium name="The Broad Institute Genome Sequencing Center for Infectious Disease"/>
            <person name="Wu L."/>
            <person name="Ma J."/>
        </authorList>
    </citation>
    <scope>NUCLEOTIDE SEQUENCE [LARGE SCALE GENOMIC DNA]</scope>
    <source>
        <strain evidence="5">JCM 17460</strain>
    </source>
</reference>
<feature type="domain" description="EamA" evidence="3">
    <location>
        <begin position="12"/>
        <end position="147"/>
    </location>
</feature>
<feature type="transmembrane region" description="Helical" evidence="2">
    <location>
        <begin position="102"/>
        <end position="122"/>
    </location>
</feature>
<feature type="transmembrane region" description="Helical" evidence="2">
    <location>
        <begin position="41"/>
        <end position="66"/>
    </location>
</feature>
<proteinExistence type="inferred from homology"/>
<feature type="transmembrane region" description="Helical" evidence="2">
    <location>
        <begin position="284"/>
        <end position="303"/>
    </location>
</feature>
<sequence length="317" mass="32437">MTRDISRDTARTGLALALTSAITFALSGALARPLLDSGWTAGSIVLLRITIGAVVVLPFGIVALRGRWALLRKAAPTVVLYGGLAVAGAQYCYFSAVRTMEVGPALLIEYTAPAAVVLWMWLAHGQRPGRLTVAGALVAALGLVLVLDLFAGADVDVRGTAWALAAMVGAAAYFVISADERSGIPPITLAAGGLVVGGVLLGLLGLLGLMSMAASTDAVTYAGLDLAPWTVLLLLGLVTAALAYTTGIAASRRLGSRLASFVALSEVVAAVVWAWLLLDQLPAPVQFLGGGLILVGVVGVKLGESSVVMEQDEPVLV</sequence>